<evidence type="ECO:0000256" key="4">
    <source>
        <dbReference type="ARBA" id="ARBA00018463"/>
    </source>
</evidence>
<evidence type="ECO:0000256" key="6">
    <source>
        <dbReference type="ARBA" id="ARBA00023136"/>
    </source>
</evidence>
<keyword evidence="6 7" id="KW-0472">Membrane</keyword>
<evidence type="ECO:0000256" key="3">
    <source>
        <dbReference type="ARBA" id="ARBA00011396"/>
    </source>
</evidence>
<keyword evidence="7" id="KW-1133">Transmembrane helix</keyword>
<evidence type="ECO:0000256" key="5">
    <source>
        <dbReference type="ARBA" id="ARBA00022824"/>
    </source>
</evidence>
<evidence type="ECO:0000259" key="8">
    <source>
        <dbReference type="Pfam" id="PF10256"/>
    </source>
</evidence>
<sequence>MDNTSTVLDGMVSTLNSGTLSKQPTDLYTDLYTDMEDDNDNRYTHDADVIPEEDLDATEEVSIDEKVKKDKPVFFNYHESSETYYAEIDEPEHLREHDDNSSLCITHFMNVYAPPGSARFNETRLVRVPRRFDIGNKWHPMFSDLLPGHEPGAMVNHTDGTRFVARGITRDGQVYGFSSVSPLSQYLDERQYGEIVTRINAYLMQTYSAFGLYNILNFILELLTLGLWSYVTKYVNRGLHTDPMKELDNYITELNQSPLFTKNSIKLINPRETGFLSLDFEIPKPMK</sequence>
<protein>
    <recommendedName>
        <fullName evidence="4">Ras modification protein ERF4</fullName>
    </recommendedName>
</protein>
<gene>
    <name evidence="9" type="ORF">RNJ44_00200</name>
</gene>
<comment type="caution">
    <text evidence="9">The sequence shown here is derived from an EMBL/GenBank/DDBJ whole genome shotgun (WGS) entry which is preliminary data.</text>
</comment>
<evidence type="ECO:0000256" key="1">
    <source>
        <dbReference type="ARBA" id="ARBA00004406"/>
    </source>
</evidence>
<comment type="similarity">
    <text evidence="2">Belongs to the ERF4 family.</text>
</comment>
<dbReference type="PANTHER" id="PTHR13254">
    <property type="entry name" value="GOLGI AUTOANTIGEN, GOLGIN SUBFAMILY A, 7"/>
    <property type="match status" value="1"/>
</dbReference>
<dbReference type="InterPro" id="IPR019383">
    <property type="entry name" value="Golgin_A_7/ERF4"/>
</dbReference>
<dbReference type="EMBL" id="JBEVYD010000006">
    <property type="protein sequence ID" value="KAL3231665.1"/>
    <property type="molecule type" value="Genomic_DNA"/>
</dbReference>
<evidence type="ECO:0000313" key="9">
    <source>
        <dbReference type="EMBL" id="KAL3231665.1"/>
    </source>
</evidence>
<organism evidence="9 10">
    <name type="scientific">Nakaseomyces bracarensis</name>
    <dbReference type="NCBI Taxonomy" id="273131"/>
    <lineage>
        <taxon>Eukaryota</taxon>
        <taxon>Fungi</taxon>
        <taxon>Dikarya</taxon>
        <taxon>Ascomycota</taxon>
        <taxon>Saccharomycotina</taxon>
        <taxon>Saccharomycetes</taxon>
        <taxon>Saccharomycetales</taxon>
        <taxon>Saccharomycetaceae</taxon>
        <taxon>Nakaseomyces</taxon>
    </lineage>
</organism>
<dbReference type="Pfam" id="PF10256">
    <property type="entry name" value="Erf4"/>
    <property type="match status" value="1"/>
</dbReference>
<keyword evidence="7" id="KW-0812">Transmembrane</keyword>
<reference evidence="9 10" key="1">
    <citation type="submission" date="2024-05" db="EMBL/GenBank/DDBJ databases">
        <title>Long read based assembly of the Candida bracarensis genome reveals expanded adhesin content.</title>
        <authorList>
            <person name="Marcet-Houben M."/>
            <person name="Ksiezopolska E."/>
            <person name="Gabaldon T."/>
        </authorList>
    </citation>
    <scope>NUCLEOTIDE SEQUENCE [LARGE SCALE GENOMIC DNA]</scope>
    <source>
        <strain evidence="9 10">CBM6</strain>
    </source>
</reference>
<comment type="subunit">
    <text evidence="3">Interacts with ERF2.</text>
</comment>
<accession>A0ABR4NT70</accession>
<name>A0ABR4NT70_9SACH</name>
<evidence type="ECO:0000313" key="10">
    <source>
        <dbReference type="Proteomes" id="UP001623330"/>
    </source>
</evidence>
<feature type="transmembrane region" description="Helical" evidence="7">
    <location>
        <begin position="210"/>
        <end position="231"/>
    </location>
</feature>
<keyword evidence="10" id="KW-1185">Reference proteome</keyword>
<dbReference type="PANTHER" id="PTHR13254:SF0">
    <property type="entry name" value="GOLGIN SUBFAMILY A MEMBER 7_ERF4 DOMAIN-CONTAINING PROTEIN"/>
    <property type="match status" value="1"/>
</dbReference>
<keyword evidence="5" id="KW-0256">Endoplasmic reticulum</keyword>
<dbReference type="Proteomes" id="UP001623330">
    <property type="component" value="Unassembled WGS sequence"/>
</dbReference>
<proteinExistence type="inferred from homology"/>
<evidence type="ECO:0000256" key="7">
    <source>
        <dbReference type="SAM" id="Phobius"/>
    </source>
</evidence>
<dbReference type="InterPro" id="IPR051371">
    <property type="entry name" value="Ras_palmitoyltransferase"/>
</dbReference>
<feature type="domain" description="Golgin subfamily A member 7/ERF4" evidence="8">
    <location>
        <begin position="126"/>
        <end position="279"/>
    </location>
</feature>
<evidence type="ECO:0000256" key="2">
    <source>
        <dbReference type="ARBA" id="ARBA00007732"/>
    </source>
</evidence>
<comment type="subcellular location">
    <subcellularLocation>
        <location evidence="1">Endoplasmic reticulum membrane</location>
        <topology evidence="1">Peripheral membrane protein</topology>
    </subcellularLocation>
</comment>